<evidence type="ECO:0000313" key="7">
    <source>
        <dbReference type="EMBL" id="AQS53219.1"/>
    </source>
</evidence>
<keyword evidence="4 6" id="KW-1133">Transmembrane helix</keyword>
<evidence type="ECO:0000256" key="5">
    <source>
        <dbReference type="ARBA" id="ARBA00023136"/>
    </source>
</evidence>
<name>A0A1S6INY1_9LACT</name>
<dbReference type="GO" id="GO:0046873">
    <property type="term" value="F:metal ion transmembrane transporter activity"/>
    <property type="evidence" value="ECO:0007669"/>
    <property type="project" value="InterPro"/>
</dbReference>
<dbReference type="AlphaFoldDB" id="A0A1S6INY1"/>
<dbReference type="PANTHER" id="PTHR47891">
    <property type="entry name" value="TRANSPORTER-RELATED"/>
    <property type="match status" value="1"/>
</dbReference>
<feature type="transmembrane region" description="Helical" evidence="6">
    <location>
        <begin position="253"/>
        <end position="272"/>
    </location>
</feature>
<dbReference type="KEGG" id="jda:BW727_100826"/>
<evidence type="ECO:0000256" key="6">
    <source>
        <dbReference type="SAM" id="Phobius"/>
    </source>
</evidence>
<evidence type="ECO:0000256" key="4">
    <source>
        <dbReference type="ARBA" id="ARBA00022989"/>
    </source>
</evidence>
<proteinExistence type="inferred from homology"/>
<dbReference type="SUPFAM" id="SSF143865">
    <property type="entry name" value="CorA soluble domain-like"/>
    <property type="match status" value="1"/>
</dbReference>
<dbReference type="InterPro" id="IPR002523">
    <property type="entry name" value="MgTranspt_CorA/ZnTranspt_ZntB"/>
</dbReference>
<keyword evidence="3 6" id="KW-0812">Transmembrane</keyword>
<keyword evidence="8" id="KW-1185">Reference proteome</keyword>
<evidence type="ECO:0000313" key="8">
    <source>
        <dbReference type="Proteomes" id="UP000188993"/>
    </source>
</evidence>
<dbReference type="InterPro" id="IPR047199">
    <property type="entry name" value="CorA-like"/>
</dbReference>
<dbReference type="RefSeq" id="WP_062469269.1">
    <property type="nucleotide sequence ID" value="NZ_BBYN01000012.1"/>
</dbReference>
<evidence type="ECO:0000256" key="1">
    <source>
        <dbReference type="ARBA" id="ARBA00004141"/>
    </source>
</evidence>
<evidence type="ECO:0000256" key="3">
    <source>
        <dbReference type="ARBA" id="ARBA00022692"/>
    </source>
</evidence>
<reference evidence="7 8" key="1">
    <citation type="journal article" date="2014" name="Int. J. Syst. Evol. Microbiol.">
        <title>Jeotgalibaca dankookensis gen. nov., sp. nov., a member of the family Carnobacteriaceae, isolated from seujeot (Korean traditional food).</title>
        <authorList>
            <person name="Lee D.G."/>
            <person name="Trujillo M.E."/>
            <person name="Kang H."/>
            <person name="Ahn T.Y."/>
        </authorList>
    </citation>
    <scope>NUCLEOTIDE SEQUENCE [LARGE SCALE GENOMIC DNA]</scope>
    <source>
        <strain evidence="7 8">EX-07</strain>
    </source>
</reference>
<dbReference type="STRING" id="708126.BW727_100826"/>
<sequence length="310" mass="36118">MTYFRLKGNPVKTDNYVHWLHYEKPTSEEKLFLTEEMGVPLDFIEDALDRYEVPRLEVTQNKFGEPIRLMLVSYPQIMNDYHSYVEYETRPLAIILLSNRIFTISPSHVHFIEKLQMNHSEGSISSSHILLDLLWELTQSYVQMIMDIDKTITDMEQNIINTTRNEAFYKLIAIHKNLVYFDTGITENHEIIKNLVEEEIFSNDRVERELLHDIKVASRQASVMVRESTDMIDHLSEVFSSVISNNLNNIMKFLTSLTVVLTIPTIIGSFWGMNVGLPLDNSPFSFFLLLGISILISIVTIFWLKKKDYL</sequence>
<comment type="subcellular location">
    <subcellularLocation>
        <location evidence="1">Membrane</location>
        <topology evidence="1">Multi-pass membrane protein</topology>
    </subcellularLocation>
</comment>
<dbReference type="Pfam" id="PF01544">
    <property type="entry name" value="CorA"/>
    <property type="match status" value="1"/>
</dbReference>
<protein>
    <submittedName>
        <fullName evidence="7">Cobalt/magnesium transport protein CorA</fullName>
    </submittedName>
</protein>
<dbReference type="Gene3D" id="1.20.58.340">
    <property type="entry name" value="Magnesium transport protein CorA, transmembrane region"/>
    <property type="match status" value="2"/>
</dbReference>
<dbReference type="SUPFAM" id="SSF144083">
    <property type="entry name" value="Magnesium transport protein CorA, transmembrane region"/>
    <property type="match status" value="1"/>
</dbReference>
<evidence type="ECO:0000256" key="2">
    <source>
        <dbReference type="ARBA" id="ARBA00009765"/>
    </source>
</evidence>
<dbReference type="Gene3D" id="3.30.460.20">
    <property type="entry name" value="CorA soluble domain-like"/>
    <property type="match status" value="1"/>
</dbReference>
<accession>A0A1S6INY1</accession>
<dbReference type="CDD" id="cd12827">
    <property type="entry name" value="EcCorA_ZntB-like_u2"/>
    <property type="match status" value="1"/>
</dbReference>
<keyword evidence="5 6" id="KW-0472">Membrane</keyword>
<dbReference type="PANTHER" id="PTHR47891:SF1">
    <property type="entry name" value="CORA-MAGNESIUM AND COBALT TRANSPORTER"/>
    <property type="match status" value="1"/>
</dbReference>
<organism evidence="7 8">
    <name type="scientific">Jeotgalibaca dankookensis</name>
    <dbReference type="NCBI Taxonomy" id="708126"/>
    <lineage>
        <taxon>Bacteria</taxon>
        <taxon>Bacillati</taxon>
        <taxon>Bacillota</taxon>
        <taxon>Bacilli</taxon>
        <taxon>Lactobacillales</taxon>
        <taxon>Carnobacteriaceae</taxon>
        <taxon>Jeotgalibaca</taxon>
    </lineage>
</organism>
<dbReference type="Proteomes" id="UP000188993">
    <property type="component" value="Chromosome"/>
</dbReference>
<dbReference type="OrthoDB" id="9803416at2"/>
<dbReference type="GO" id="GO:0016020">
    <property type="term" value="C:membrane"/>
    <property type="evidence" value="ECO:0007669"/>
    <property type="project" value="UniProtKB-SubCell"/>
</dbReference>
<feature type="transmembrane region" description="Helical" evidence="6">
    <location>
        <begin position="284"/>
        <end position="304"/>
    </location>
</feature>
<comment type="similarity">
    <text evidence="2">Belongs to the CorA metal ion transporter (MIT) (TC 1.A.35) family.</text>
</comment>
<dbReference type="EMBL" id="CP019728">
    <property type="protein sequence ID" value="AQS53219.1"/>
    <property type="molecule type" value="Genomic_DNA"/>
</dbReference>
<dbReference type="InterPro" id="IPR045863">
    <property type="entry name" value="CorA_TM1_TM2"/>
</dbReference>
<gene>
    <name evidence="7" type="primary">corA</name>
    <name evidence="7" type="ORF">BW727_100826</name>
</gene>
<dbReference type="InterPro" id="IPR045861">
    <property type="entry name" value="CorA_cytoplasmic_dom"/>
</dbReference>